<dbReference type="EMBL" id="CAKKNE010000003">
    <property type="protein sequence ID" value="CAH0371332.1"/>
    <property type="molecule type" value="Genomic_DNA"/>
</dbReference>
<dbReference type="Proteomes" id="UP000789595">
    <property type="component" value="Unassembled WGS sequence"/>
</dbReference>
<keyword evidence="4 5" id="KW-0472">Membrane</keyword>
<keyword evidence="3 5" id="KW-1133">Transmembrane helix</keyword>
<evidence type="ECO:0000256" key="5">
    <source>
        <dbReference type="SAM" id="Phobius"/>
    </source>
</evidence>
<proteinExistence type="predicted"/>
<dbReference type="PANTHER" id="PTHR22950">
    <property type="entry name" value="AMINO ACID TRANSPORTER"/>
    <property type="match status" value="1"/>
</dbReference>
<name>A0A8J2WWJ1_9STRA</name>
<sequence>MAARKVSTGDEEAEPFIEEEEEEKLHKGMGWKRAAFTMMAEIVGTGVLGLSHAAAKVGGGLALAFLVSFGLASLFSSLLLAAVRREHPKVDSFQACADLLGGERARRLTALCINTSWLFVLPYYLMASAHALSVAFWWTDTCYATWALLSVALIGVPAQVRTFEGISSLSALSVASVAIALLVIGVELVRGGQKETDASWSKPEASSVWDCFDAISSTTFAYQGQSMLLEIAHEMENAPRDFGKAITASCGGLLALYSMATGLGYYYRGARVAGFLPDDLEDNASKTLVGLMLYFHVAVTYLVNNQPLSKKLYELRWGALDKSRVVALRWFGITMLLLAWSYVVANAIPWFSAFQALMGSLLGAPIMFLFPVAFYVLDPRQAANVKHLPTRCALATTGGIILPLTLGVGSVAAVVGLSEAWGDGAAFACVPGGYDG</sequence>
<dbReference type="Gene3D" id="1.20.1740.10">
    <property type="entry name" value="Amino acid/polyamine transporter I"/>
    <property type="match status" value="1"/>
</dbReference>
<dbReference type="InterPro" id="IPR013057">
    <property type="entry name" value="AA_transpt_TM"/>
</dbReference>
<keyword evidence="8" id="KW-1185">Reference proteome</keyword>
<comment type="subcellular location">
    <subcellularLocation>
        <location evidence="1">Membrane</location>
        <topology evidence="1">Multi-pass membrane protein</topology>
    </subcellularLocation>
</comment>
<gene>
    <name evidence="7" type="ORF">PECAL_3P12670</name>
</gene>
<feature type="transmembrane region" description="Helical" evidence="5">
    <location>
        <begin position="34"/>
        <end position="55"/>
    </location>
</feature>
<comment type="caution">
    <text evidence="7">The sequence shown here is derived from an EMBL/GenBank/DDBJ whole genome shotgun (WGS) entry which is preliminary data.</text>
</comment>
<evidence type="ECO:0000313" key="8">
    <source>
        <dbReference type="Proteomes" id="UP000789595"/>
    </source>
</evidence>
<dbReference type="PIRSF" id="PIRSF006060">
    <property type="entry name" value="AA_transporter"/>
    <property type="match status" value="1"/>
</dbReference>
<evidence type="ECO:0000256" key="2">
    <source>
        <dbReference type="ARBA" id="ARBA00022692"/>
    </source>
</evidence>
<dbReference type="PANTHER" id="PTHR22950:SF461">
    <property type="entry name" value="AMINO ACID TRANSPORTER TRANSMEMBRANE DOMAIN-CONTAINING PROTEIN"/>
    <property type="match status" value="1"/>
</dbReference>
<evidence type="ECO:0000256" key="3">
    <source>
        <dbReference type="ARBA" id="ARBA00022989"/>
    </source>
</evidence>
<feature type="domain" description="Amino acid transporter transmembrane" evidence="6">
    <location>
        <begin position="29"/>
        <end position="376"/>
    </location>
</feature>
<feature type="transmembrane region" description="Helical" evidence="5">
    <location>
        <begin position="245"/>
        <end position="267"/>
    </location>
</feature>
<feature type="transmembrane region" description="Helical" evidence="5">
    <location>
        <begin position="325"/>
        <end position="345"/>
    </location>
</feature>
<keyword evidence="2 5" id="KW-0812">Transmembrane</keyword>
<protein>
    <recommendedName>
        <fullName evidence="6">Amino acid transporter transmembrane domain-containing protein</fullName>
    </recommendedName>
</protein>
<evidence type="ECO:0000313" key="7">
    <source>
        <dbReference type="EMBL" id="CAH0371332.1"/>
    </source>
</evidence>
<feature type="transmembrane region" description="Helical" evidence="5">
    <location>
        <begin position="287"/>
        <end position="304"/>
    </location>
</feature>
<organism evidence="7 8">
    <name type="scientific">Pelagomonas calceolata</name>
    <dbReference type="NCBI Taxonomy" id="35677"/>
    <lineage>
        <taxon>Eukaryota</taxon>
        <taxon>Sar</taxon>
        <taxon>Stramenopiles</taxon>
        <taxon>Ochrophyta</taxon>
        <taxon>Pelagophyceae</taxon>
        <taxon>Pelagomonadales</taxon>
        <taxon>Pelagomonadaceae</taxon>
        <taxon>Pelagomonas</taxon>
    </lineage>
</organism>
<dbReference type="GO" id="GO:0016020">
    <property type="term" value="C:membrane"/>
    <property type="evidence" value="ECO:0007669"/>
    <property type="project" value="UniProtKB-SubCell"/>
</dbReference>
<accession>A0A8J2WWJ1</accession>
<dbReference type="AlphaFoldDB" id="A0A8J2WWJ1"/>
<feature type="transmembrane region" description="Helical" evidence="5">
    <location>
        <begin position="357"/>
        <end position="377"/>
    </location>
</feature>
<dbReference type="GO" id="GO:0015179">
    <property type="term" value="F:L-amino acid transmembrane transporter activity"/>
    <property type="evidence" value="ECO:0007669"/>
    <property type="project" value="TreeGrafter"/>
</dbReference>
<evidence type="ECO:0000256" key="1">
    <source>
        <dbReference type="ARBA" id="ARBA00004141"/>
    </source>
</evidence>
<evidence type="ECO:0000256" key="4">
    <source>
        <dbReference type="ARBA" id="ARBA00023136"/>
    </source>
</evidence>
<feature type="transmembrane region" description="Helical" evidence="5">
    <location>
        <begin position="116"/>
        <end position="138"/>
    </location>
</feature>
<dbReference type="Pfam" id="PF01490">
    <property type="entry name" value="Aa_trans"/>
    <property type="match status" value="1"/>
</dbReference>
<feature type="transmembrane region" description="Helical" evidence="5">
    <location>
        <begin position="61"/>
        <end position="83"/>
    </location>
</feature>
<feature type="transmembrane region" description="Helical" evidence="5">
    <location>
        <begin position="169"/>
        <end position="189"/>
    </location>
</feature>
<reference evidence="7" key="1">
    <citation type="submission" date="2021-11" db="EMBL/GenBank/DDBJ databases">
        <authorList>
            <consortium name="Genoscope - CEA"/>
            <person name="William W."/>
        </authorList>
    </citation>
    <scope>NUCLEOTIDE SEQUENCE</scope>
</reference>
<evidence type="ECO:0000259" key="6">
    <source>
        <dbReference type="Pfam" id="PF01490"/>
    </source>
</evidence>
<dbReference type="OrthoDB" id="40134at2759"/>